<feature type="domain" description="BON" evidence="4">
    <location>
        <begin position="146"/>
        <end position="214"/>
    </location>
</feature>
<dbReference type="InterPro" id="IPR000644">
    <property type="entry name" value="CBS_dom"/>
</dbReference>
<dbReference type="PROSITE" id="PS50914">
    <property type="entry name" value="BON"/>
    <property type="match status" value="1"/>
</dbReference>
<evidence type="ECO:0000313" key="6">
    <source>
        <dbReference type="EMBL" id="MBW0131711.1"/>
    </source>
</evidence>
<evidence type="ECO:0000256" key="3">
    <source>
        <dbReference type="SAM" id="MobiDB-lite"/>
    </source>
</evidence>
<evidence type="ECO:0000256" key="1">
    <source>
        <dbReference type="ARBA" id="ARBA00023122"/>
    </source>
</evidence>
<dbReference type="SMART" id="SM00116">
    <property type="entry name" value="CBS"/>
    <property type="match status" value="2"/>
</dbReference>
<dbReference type="Proteomes" id="UP000694300">
    <property type="component" value="Unassembled WGS sequence"/>
</dbReference>
<protein>
    <submittedName>
        <fullName evidence="6">CBS domain-containing protein</fullName>
    </submittedName>
</protein>
<dbReference type="Pfam" id="PF00571">
    <property type="entry name" value="CBS"/>
    <property type="match status" value="2"/>
</dbReference>
<dbReference type="InterPro" id="IPR017080">
    <property type="entry name" value="UCP036990_CBS_BON"/>
</dbReference>
<evidence type="ECO:0000259" key="5">
    <source>
        <dbReference type="PROSITE" id="PS51371"/>
    </source>
</evidence>
<dbReference type="PANTHER" id="PTHR43080:SF29">
    <property type="entry name" value="OS02G0818000 PROTEIN"/>
    <property type="match status" value="1"/>
</dbReference>
<comment type="caution">
    <text evidence="6">The sequence shown here is derived from an EMBL/GenBank/DDBJ whole genome shotgun (WGS) entry which is preliminary data.</text>
</comment>
<gene>
    <name evidence="6" type="ORF">I4I82_29140</name>
</gene>
<evidence type="ECO:0000259" key="4">
    <source>
        <dbReference type="PROSITE" id="PS50914"/>
    </source>
</evidence>
<dbReference type="PANTHER" id="PTHR43080">
    <property type="entry name" value="CBS DOMAIN-CONTAINING PROTEIN CBSX3, MITOCHONDRIAL"/>
    <property type="match status" value="1"/>
</dbReference>
<name>A0ABS6UIG7_9PSEU</name>
<organism evidence="6 7">
    <name type="scientific">Pseudonocardia oceani</name>
    <dbReference type="NCBI Taxonomy" id="2792013"/>
    <lineage>
        <taxon>Bacteria</taxon>
        <taxon>Bacillati</taxon>
        <taxon>Actinomycetota</taxon>
        <taxon>Actinomycetes</taxon>
        <taxon>Pseudonocardiales</taxon>
        <taxon>Pseudonocardiaceae</taxon>
        <taxon>Pseudonocardia</taxon>
    </lineage>
</organism>
<evidence type="ECO:0000256" key="2">
    <source>
        <dbReference type="PROSITE-ProRule" id="PRU00703"/>
    </source>
</evidence>
<dbReference type="InterPro" id="IPR007055">
    <property type="entry name" value="BON_dom"/>
</dbReference>
<dbReference type="PIRSF" id="PIRSF036990">
    <property type="entry name" value="UCP036990_CBS_BON"/>
    <property type="match status" value="1"/>
</dbReference>
<dbReference type="InterPro" id="IPR051257">
    <property type="entry name" value="Diverse_CBS-Domain"/>
</dbReference>
<dbReference type="Pfam" id="PF04972">
    <property type="entry name" value="BON"/>
    <property type="match status" value="1"/>
</dbReference>
<feature type="domain" description="CBS" evidence="5">
    <location>
        <begin position="10"/>
        <end position="66"/>
    </location>
</feature>
<sequence length="245" mass="26872">MRNSTVADVMTCRPLTARPAMPLKELARVLAEHGISALPVLDPDDRVVGIVSERDLLSKQAEPIPRRAHWWQRRRTRQEIRRSAGGTVGHVMTEDPVTVSPRATLAEAAGRMIEHEVKHLPVIDEHGALVGMVSRGDLVRRFVRSDDEIRQDVLDDVFLHVLWIDASQVDVSVTDGIVTLSGTVDQRSTAEIAERLVHRLDGIVDVVSALSYRTDDGGIGGHPGRPPHGTRPAPTPTTDRTGITT</sequence>
<feature type="compositionally biased region" description="Low complexity" evidence="3">
    <location>
        <begin position="230"/>
        <end position="245"/>
    </location>
</feature>
<keyword evidence="1 2" id="KW-0129">CBS domain</keyword>
<feature type="region of interest" description="Disordered" evidence="3">
    <location>
        <begin position="215"/>
        <end position="245"/>
    </location>
</feature>
<proteinExistence type="predicted"/>
<accession>A0ABS6UIG7</accession>
<reference evidence="6 7" key="1">
    <citation type="submission" date="2020-11" db="EMBL/GenBank/DDBJ databases">
        <title>Pseudonocardia abyssalis sp. nov. and Pseudonocardia oceani sp. nov., description and phylogenomic analysis of two novel actinomycetes isolated from the deep Southern Ocean.</title>
        <authorList>
            <person name="Parra J."/>
        </authorList>
    </citation>
    <scope>NUCLEOTIDE SEQUENCE [LARGE SCALE GENOMIC DNA]</scope>
    <source>
        <strain evidence="7">KRD185</strain>
    </source>
</reference>
<keyword evidence="7" id="KW-1185">Reference proteome</keyword>
<feature type="domain" description="CBS" evidence="5">
    <location>
        <begin position="92"/>
        <end position="148"/>
    </location>
</feature>
<dbReference type="PROSITE" id="PS51371">
    <property type="entry name" value="CBS"/>
    <property type="match status" value="2"/>
</dbReference>
<dbReference type="RefSeq" id="WP_218591954.1">
    <property type="nucleotide sequence ID" value="NZ_JADQDF010000001.1"/>
</dbReference>
<evidence type="ECO:0000313" key="7">
    <source>
        <dbReference type="Proteomes" id="UP000694300"/>
    </source>
</evidence>
<dbReference type="CDD" id="cd04586">
    <property type="entry name" value="CBS_pair_BON_assoc"/>
    <property type="match status" value="1"/>
</dbReference>
<dbReference type="EMBL" id="JADQDF010000001">
    <property type="protein sequence ID" value="MBW0131711.1"/>
    <property type="molecule type" value="Genomic_DNA"/>
</dbReference>